<sequence>MSTSRMFCVLLLYTVIWISLSMFAFSNSFSVSLSWSRRVLPMARMKSKNASNPAVLPGELSCTRSTWYPSVPPPGTEILCEDPITIWL</sequence>
<evidence type="ECO:0000313" key="1">
    <source>
        <dbReference type="EMBL" id="MBW71654.1"/>
    </source>
</evidence>
<dbReference type="AlphaFoldDB" id="A0A2M4D235"/>
<accession>A0A2M4D235</accession>
<proteinExistence type="predicted"/>
<organism evidence="1">
    <name type="scientific">Anopheles darlingi</name>
    <name type="common">Mosquito</name>
    <dbReference type="NCBI Taxonomy" id="43151"/>
    <lineage>
        <taxon>Eukaryota</taxon>
        <taxon>Metazoa</taxon>
        <taxon>Ecdysozoa</taxon>
        <taxon>Arthropoda</taxon>
        <taxon>Hexapoda</taxon>
        <taxon>Insecta</taxon>
        <taxon>Pterygota</taxon>
        <taxon>Neoptera</taxon>
        <taxon>Endopterygota</taxon>
        <taxon>Diptera</taxon>
        <taxon>Nematocera</taxon>
        <taxon>Culicoidea</taxon>
        <taxon>Culicidae</taxon>
        <taxon>Anophelinae</taxon>
        <taxon>Anopheles</taxon>
    </lineage>
</organism>
<name>A0A2M4D235_ANODA</name>
<reference evidence="1" key="1">
    <citation type="submission" date="2018-01" db="EMBL/GenBank/DDBJ databases">
        <title>An insight into the sialome of Amazonian anophelines.</title>
        <authorList>
            <person name="Ribeiro J.M."/>
            <person name="Scarpassa V."/>
            <person name="Calvo E."/>
        </authorList>
    </citation>
    <scope>NUCLEOTIDE SEQUENCE</scope>
</reference>
<protein>
    <submittedName>
        <fullName evidence="1">Putative secreted protein</fullName>
    </submittedName>
</protein>
<dbReference type="EMBL" id="GGFL01007476">
    <property type="protein sequence ID" value="MBW71654.1"/>
    <property type="molecule type" value="Transcribed_RNA"/>
</dbReference>